<keyword evidence="6" id="KW-0067">ATP-binding</keyword>
<reference evidence="11" key="2">
    <citation type="submission" date="2025-08" db="UniProtKB">
        <authorList>
            <consortium name="RefSeq"/>
        </authorList>
    </citation>
    <scope>IDENTIFICATION</scope>
    <source>
        <tissue evidence="11">Leaves</tissue>
    </source>
</reference>
<dbReference type="Pfam" id="PF00931">
    <property type="entry name" value="NB-ARC"/>
    <property type="match status" value="1"/>
</dbReference>
<dbReference type="PANTHER" id="PTHR15140">
    <property type="entry name" value="TUBULIN-SPECIFIC CHAPERONE E"/>
    <property type="match status" value="1"/>
</dbReference>
<feature type="domain" description="Disease resistance R13L4/SHOC-2-like LRR" evidence="9">
    <location>
        <begin position="326"/>
        <end position="536"/>
    </location>
</feature>
<dbReference type="InterPro" id="IPR027417">
    <property type="entry name" value="P-loop_NTPase"/>
</dbReference>
<dbReference type="InterPro" id="IPR032675">
    <property type="entry name" value="LRR_dom_sf"/>
</dbReference>
<evidence type="ECO:0000256" key="3">
    <source>
        <dbReference type="ARBA" id="ARBA00022737"/>
    </source>
</evidence>
<dbReference type="GeneID" id="113736615"/>
<feature type="domain" description="Disease resistance protein winged helix" evidence="8">
    <location>
        <begin position="177"/>
        <end position="244"/>
    </location>
</feature>
<evidence type="ECO:0000259" key="8">
    <source>
        <dbReference type="Pfam" id="PF23559"/>
    </source>
</evidence>
<dbReference type="SUPFAM" id="SSF52058">
    <property type="entry name" value="L domain-like"/>
    <property type="match status" value="1"/>
</dbReference>
<evidence type="ECO:0000256" key="1">
    <source>
        <dbReference type="ARBA" id="ARBA00008894"/>
    </source>
</evidence>
<protein>
    <submittedName>
        <fullName evidence="11">Late blight resistance protein homolog R1B-12</fullName>
    </submittedName>
</protein>
<keyword evidence="4" id="KW-0547">Nucleotide-binding</keyword>
<evidence type="ECO:0000259" key="9">
    <source>
        <dbReference type="Pfam" id="PF23598"/>
    </source>
</evidence>
<dbReference type="OrthoDB" id="1306208at2759"/>
<accession>A0A6P6WVR2</accession>
<dbReference type="SUPFAM" id="SSF52540">
    <property type="entry name" value="P-loop containing nucleoside triphosphate hydrolases"/>
    <property type="match status" value="1"/>
</dbReference>
<feature type="domain" description="NB-ARC" evidence="7">
    <location>
        <begin position="4"/>
        <end position="90"/>
    </location>
</feature>
<reference evidence="10" key="1">
    <citation type="journal article" date="2025" name="Foods">
        <title>Unveiling the Microbial Signatures of Arabica Coffee Cherries: Insights into Ripeness Specific Diversity, Functional Traits, and Implications for Quality and Safety.</title>
        <authorList>
            <consortium name="RefSeq"/>
            <person name="Tenea G.N."/>
            <person name="Cifuentes V."/>
            <person name="Reyes P."/>
            <person name="Cevallos-Vallejos M."/>
        </authorList>
    </citation>
    <scope>NUCLEOTIDE SEQUENCE [LARGE SCALE GENOMIC DNA]</scope>
</reference>
<evidence type="ECO:0000313" key="10">
    <source>
        <dbReference type="Proteomes" id="UP001652660"/>
    </source>
</evidence>
<evidence type="ECO:0000313" key="11">
    <source>
        <dbReference type="RefSeq" id="XP_027119475.2"/>
    </source>
</evidence>
<organism evidence="10 11">
    <name type="scientific">Coffea arabica</name>
    <name type="common">Arabian coffee</name>
    <dbReference type="NCBI Taxonomy" id="13443"/>
    <lineage>
        <taxon>Eukaryota</taxon>
        <taxon>Viridiplantae</taxon>
        <taxon>Streptophyta</taxon>
        <taxon>Embryophyta</taxon>
        <taxon>Tracheophyta</taxon>
        <taxon>Spermatophyta</taxon>
        <taxon>Magnoliopsida</taxon>
        <taxon>eudicotyledons</taxon>
        <taxon>Gunneridae</taxon>
        <taxon>Pentapetalae</taxon>
        <taxon>asterids</taxon>
        <taxon>lamiids</taxon>
        <taxon>Gentianales</taxon>
        <taxon>Rubiaceae</taxon>
        <taxon>Ixoroideae</taxon>
        <taxon>Gardenieae complex</taxon>
        <taxon>Bertiereae - Coffeeae clade</taxon>
        <taxon>Coffeeae</taxon>
        <taxon>Coffea</taxon>
    </lineage>
</organism>
<dbReference type="Pfam" id="PF23559">
    <property type="entry name" value="WHD_DRP"/>
    <property type="match status" value="1"/>
</dbReference>
<dbReference type="InterPro" id="IPR002182">
    <property type="entry name" value="NB-ARC"/>
</dbReference>
<dbReference type="InterPro" id="IPR042197">
    <property type="entry name" value="Apaf_helical"/>
</dbReference>
<proteinExistence type="inferred from homology"/>
<dbReference type="Proteomes" id="UP001652660">
    <property type="component" value="Chromosome 3e"/>
</dbReference>
<comment type="similarity">
    <text evidence="1">Belongs to the disease resistance NB-LRR family.</text>
</comment>
<keyword evidence="10" id="KW-1185">Reference proteome</keyword>
<gene>
    <name evidence="11" type="primary">LOC113736615</name>
</gene>
<evidence type="ECO:0000256" key="4">
    <source>
        <dbReference type="ARBA" id="ARBA00022741"/>
    </source>
</evidence>
<dbReference type="Gene3D" id="1.10.8.430">
    <property type="entry name" value="Helical domain of apoptotic protease-activating factors"/>
    <property type="match status" value="1"/>
</dbReference>
<evidence type="ECO:0000256" key="2">
    <source>
        <dbReference type="ARBA" id="ARBA00022614"/>
    </source>
</evidence>
<dbReference type="AlphaFoldDB" id="A0A6P6WVR2"/>
<dbReference type="InterPro" id="IPR036388">
    <property type="entry name" value="WH-like_DNA-bd_sf"/>
</dbReference>
<evidence type="ECO:0000256" key="6">
    <source>
        <dbReference type="ARBA" id="ARBA00022840"/>
    </source>
</evidence>
<dbReference type="Gene3D" id="1.10.10.10">
    <property type="entry name" value="Winged helix-like DNA-binding domain superfamily/Winged helix DNA-binding domain"/>
    <property type="match status" value="1"/>
</dbReference>
<name>A0A6P6WVR2_COFAR</name>
<dbReference type="RefSeq" id="XP_027119475.2">
    <property type="nucleotide sequence ID" value="XM_027263674.2"/>
</dbReference>
<dbReference type="InterPro" id="IPR058922">
    <property type="entry name" value="WHD_DRP"/>
</dbReference>
<dbReference type="Gene3D" id="3.40.50.300">
    <property type="entry name" value="P-loop containing nucleotide triphosphate hydrolases"/>
    <property type="match status" value="1"/>
</dbReference>
<keyword evidence="3" id="KW-0677">Repeat</keyword>
<keyword evidence="5" id="KW-0611">Plant defense</keyword>
<evidence type="ECO:0000256" key="5">
    <source>
        <dbReference type="ARBA" id="ARBA00022821"/>
    </source>
</evidence>
<sequence>MSDESLELELIGCLQENRYLIVMDDVWDVKAWKYLKDLLPDDANGSRILLTCRLFDVAWAIKRHSDPHPLRLLSDEESWMLLEKKVFNDNNCPQELVETGKEIARQCKGFPIAIVALAGLLRMTELSRDSWTNVAEALVSQIIDDPQTRAYNVLELSYNHLPENLKPCFLYLGVLQEDKDILVSKLIRFWLAEGLIPKTEAKSLEDVAEEFLMELINRGLVIISKRRSNGRVKACRPQPLIIDLCMAKIKEENFFQPYASFPSSGYGFEFDFFHQTGPLQFASYRLAVYSNRNHFVQSRPSGAGTRSLVFFASKDSEPRWPYDISFILRNFKLLKVLDFECINIVSFPVEISMLIQLRYLAIGGYLTSIPQSIANLRKLETLVVKGLRGKIVLPNTIWRMTSLRHLHVSIHVTLDSDDEEELEDCFVLENLVSFSRLSLPCGGDSEWTMKRLPNLRKLSCIIFQRQDSSANHNQFPSLNLLCHLESLKIFYYGYHLNNGEFNLPLTLKQLTLSNFHLPWSCISAIGRLPNLEVLKLRSEAFVGRTWDMVEEEFLNLRFLSLDTLDIVQWNASCDHLPRLETLVLQNCRELRKIPPDFADISTLEIIEVNWCGVFVEISARHIREATGDVKVVIRSLYWRP</sequence>
<dbReference type="InterPro" id="IPR055414">
    <property type="entry name" value="LRR_R13L4/SHOC2-like"/>
</dbReference>
<dbReference type="Pfam" id="PF23598">
    <property type="entry name" value="LRR_14"/>
    <property type="match status" value="1"/>
</dbReference>
<dbReference type="PRINTS" id="PR00364">
    <property type="entry name" value="DISEASERSIST"/>
</dbReference>
<dbReference type="PANTHER" id="PTHR15140:SF33">
    <property type="entry name" value="LATE BLIGHT RESISTANCE PROTEIN HOMOLOG R1A-3 ISOFORM X1"/>
    <property type="match status" value="1"/>
</dbReference>
<evidence type="ECO:0000259" key="7">
    <source>
        <dbReference type="Pfam" id="PF00931"/>
    </source>
</evidence>
<keyword evidence="2" id="KW-0433">Leucine-rich repeat</keyword>
<dbReference type="Gene3D" id="3.80.10.10">
    <property type="entry name" value="Ribonuclease Inhibitor"/>
    <property type="match status" value="1"/>
</dbReference>